<evidence type="ECO:0000313" key="6">
    <source>
        <dbReference type="Proteomes" id="UP001221142"/>
    </source>
</evidence>
<protein>
    <recommendedName>
        <fullName evidence="3">Carboxylic ester hydrolase</fullName>
        <ecNumber evidence="3">3.1.1.-</ecNumber>
    </recommendedName>
</protein>
<evidence type="ECO:0000256" key="1">
    <source>
        <dbReference type="ARBA" id="ARBA00005964"/>
    </source>
</evidence>
<evidence type="ECO:0000259" key="4">
    <source>
        <dbReference type="Pfam" id="PF00135"/>
    </source>
</evidence>
<dbReference type="InterPro" id="IPR050309">
    <property type="entry name" value="Type-B_Carboxylest/Lipase"/>
</dbReference>
<sequence>MADTMIPFVLPSLLALNSMWGGGAPTVSLDYGIFQGSSSGNISMFLGVPFSQPVTRFELPKPPVALEGVQDATVLGPACPQQEQAIKMPIKPHDFISEDCLTLNILKPAVADANSKLPVFVYIHSGGFEIGNNEEGYTRARPLLDRGLATDQPFVFVAPNYRLSAFGFLAGKEAVEAGITNLGLRDQIFALEWVQKNIAAFGGDPQRVVLGGVSAGAISTALLTLNNKLFDEGTLFRGAFLSSGSIVTTSTVLDGQSDYDFLLGANNCTDAADTLECLKRVPFADFMRTVNRTPNLFSVFQSQDDVEAEGLYAKIPIVAGVCDDEGTLFTLPLKNITTNKQFEEYISSNYLPNATPQQIAKISALYPDDPSQGSPFGTGQLNIITPQFKRLAAFQGDHTFAGARRFFLQGSAERRMWSWVSKRNKTRPMFGAGHASDFSIWLPKDEDAVPGRETFASDALVNFINTLDPNRPAASAFNLDDSVIFWPAWDVADPPSLLMLSDDAEEGVLHVGKDDFRTEAIAYLYALLLEDAERREKR</sequence>
<dbReference type="EMBL" id="JARKIF010000007">
    <property type="protein sequence ID" value="KAJ7634479.1"/>
    <property type="molecule type" value="Genomic_DNA"/>
</dbReference>
<dbReference type="AlphaFoldDB" id="A0AAD7BYU9"/>
<organism evidence="5 6">
    <name type="scientific">Roridomyces roridus</name>
    <dbReference type="NCBI Taxonomy" id="1738132"/>
    <lineage>
        <taxon>Eukaryota</taxon>
        <taxon>Fungi</taxon>
        <taxon>Dikarya</taxon>
        <taxon>Basidiomycota</taxon>
        <taxon>Agaricomycotina</taxon>
        <taxon>Agaricomycetes</taxon>
        <taxon>Agaricomycetidae</taxon>
        <taxon>Agaricales</taxon>
        <taxon>Marasmiineae</taxon>
        <taxon>Mycenaceae</taxon>
        <taxon>Roridomyces</taxon>
    </lineage>
</organism>
<reference evidence="5" key="1">
    <citation type="submission" date="2023-03" db="EMBL/GenBank/DDBJ databases">
        <title>Massive genome expansion in bonnet fungi (Mycena s.s.) driven by repeated elements and novel gene families across ecological guilds.</title>
        <authorList>
            <consortium name="Lawrence Berkeley National Laboratory"/>
            <person name="Harder C.B."/>
            <person name="Miyauchi S."/>
            <person name="Viragh M."/>
            <person name="Kuo A."/>
            <person name="Thoen E."/>
            <person name="Andreopoulos B."/>
            <person name="Lu D."/>
            <person name="Skrede I."/>
            <person name="Drula E."/>
            <person name="Henrissat B."/>
            <person name="Morin E."/>
            <person name="Kohler A."/>
            <person name="Barry K."/>
            <person name="LaButti K."/>
            <person name="Morin E."/>
            <person name="Salamov A."/>
            <person name="Lipzen A."/>
            <person name="Mereny Z."/>
            <person name="Hegedus B."/>
            <person name="Baldrian P."/>
            <person name="Stursova M."/>
            <person name="Weitz H."/>
            <person name="Taylor A."/>
            <person name="Grigoriev I.V."/>
            <person name="Nagy L.G."/>
            <person name="Martin F."/>
            <person name="Kauserud H."/>
        </authorList>
    </citation>
    <scope>NUCLEOTIDE SEQUENCE</scope>
    <source>
        <strain evidence="5">9284</strain>
    </source>
</reference>
<proteinExistence type="inferred from homology"/>
<keyword evidence="3" id="KW-0732">Signal</keyword>
<evidence type="ECO:0000256" key="3">
    <source>
        <dbReference type="RuleBase" id="RU361235"/>
    </source>
</evidence>
<dbReference type="Proteomes" id="UP001221142">
    <property type="component" value="Unassembled WGS sequence"/>
</dbReference>
<dbReference type="InterPro" id="IPR002018">
    <property type="entry name" value="CarbesteraseB"/>
</dbReference>
<dbReference type="PROSITE" id="PS00122">
    <property type="entry name" value="CARBOXYLESTERASE_B_1"/>
    <property type="match status" value="1"/>
</dbReference>
<evidence type="ECO:0000256" key="2">
    <source>
        <dbReference type="ARBA" id="ARBA00022801"/>
    </source>
</evidence>
<evidence type="ECO:0000313" key="5">
    <source>
        <dbReference type="EMBL" id="KAJ7634479.1"/>
    </source>
</evidence>
<accession>A0AAD7BYU9</accession>
<keyword evidence="2 3" id="KW-0378">Hydrolase</keyword>
<dbReference type="PROSITE" id="PS00941">
    <property type="entry name" value="CARBOXYLESTERASE_B_2"/>
    <property type="match status" value="1"/>
</dbReference>
<comment type="similarity">
    <text evidence="1 3">Belongs to the type-B carboxylesterase/lipase family.</text>
</comment>
<dbReference type="EC" id="3.1.1.-" evidence="3"/>
<feature type="domain" description="Carboxylesterase type B" evidence="4">
    <location>
        <begin position="25"/>
        <end position="358"/>
    </location>
</feature>
<feature type="chain" id="PRO_5041767579" description="Carboxylic ester hydrolase" evidence="3">
    <location>
        <begin position="26"/>
        <end position="538"/>
    </location>
</feature>
<keyword evidence="6" id="KW-1185">Reference proteome</keyword>
<dbReference type="Pfam" id="PF00135">
    <property type="entry name" value="COesterase"/>
    <property type="match status" value="1"/>
</dbReference>
<dbReference type="PANTHER" id="PTHR11559">
    <property type="entry name" value="CARBOXYLESTERASE"/>
    <property type="match status" value="1"/>
</dbReference>
<dbReference type="InterPro" id="IPR029058">
    <property type="entry name" value="AB_hydrolase_fold"/>
</dbReference>
<dbReference type="Gene3D" id="3.40.50.1820">
    <property type="entry name" value="alpha/beta hydrolase"/>
    <property type="match status" value="1"/>
</dbReference>
<dbReference type="InterPro" id="IPR019826">
    <property type="entry name" value="Carboxylesterase_B_AS"/>
</dbReference>
<dbReference type="GO" id="GO:0016787">
    <property type="term" value="F:hydrolase activity"/>
    <property type="evidence" value="ECO:0007669"/>
    <property type="project" value="UniProtKB-KW"/>
</dbReference>
<feature type="signal peptide" evidence="3">
    <location>
        <begin position="1"/>
        <end position="25"/>
    </location>
</feature>
<name>A0AAD7BYU9_9AGAR</name>
<dbReference type="InterPro" id="IPR019819">
    <property type="entry name" value="Carboxylesterase_B_CS"/>
</dbReference>
<dbReference type="SUPFAM" id="SSF53474">
    <property type="entry name" value="alpha/beta-Hydrolases"/>
    <property type="match status" value="1"/>
</dbReference>
<comment type="caution">
    <text evidence="5">The sequence shown here is derived from an EMBL/GenBank/DDBJ whole genome shotgun (WGS) entry which is preliminary data.</text>
</comment>
<gene>
    <name evidence="5" type="ORF">FB45DRAFT_1056510</name>
</gene>